<protein>
    <submittedName>
        <fullName evidence="2">HDOD domain-containing protein</fullName>
    </submittedName>
</protein>
<evidence type="ECO:0000313" key="3">
    <source>
        <dbReference type="Proteomes" id="UP000604481"/>
    </source>
</evidence>
<dbReference type="PROSITE" id="PS51833">
    <property type="entry name" value="HDOD"/>
    <property type="match status" value="1"/>
</dbReference>
<feature type="domain" description="HDOD" evidence="1">
    <location>
        <begin position="19"/>
        <end position="212"/>
    </location>
</feature>
<dbReference type="InterPro" id="IPR052340">
    <property type="entry name" value="RNase_Y/CdgJ"/>
</dbReference>
<accession>A0A8J7G0G0</accession>
<evidence type="ECO:0000259" key="1">
    <source>
        <dbReference type="PROSITE" id="PS51833"/>
    </source>
</evidence>
<comment type="caution">
    <text evidence="2">The sequence shown here is derived from an EMBL/GenBank/DDBJ whole genome shotgun (WGS) entry which is preliminary data.</text>
</comment>
<organism evidence="2 3">
    <name type="scientific">Chitinilyticum piscinae</name>
    <dbReference type="NCBI Taxonomy" id="2866724"/>
    <lineage>
        <taxon>Bacteria</taxon>
        <taxon>Pseudomonadati</taxon>
        <taxon>Pseudomonadota</taxon>
        <taxon>Betaproteobacteria</taxon>
        <taxon>Neisseriales</taxon>
        <taxon>Chitinibacteraceae</taxon>
        <taxon>Chitinilyticum</taxon>
    </lineage>
</organism>
<dbReference type="SUPFAM" id="SSF109604">
    <property type="entry name" value="HD-domain/PDEase-like"/>
    <property type="match status" value="1"/>
</dbReference>
<name>A0A8J7G0G0_9NEIS</name>
<dbReference type="PANTHER" id="PTHR33525:SF6">
    <property type="entry name" value="HDOD DOMAIN-CONTAINING PROTEIN"/>
    <property type="match status" value="1"/>
</dbReference>
<dbReference type="InterPro" id="IPR013976">
    <property type="entry name" value="HDOD"/>
</dbReference>
<dbReference type="Pfam" id="PF08668">
    <property type="entry name" value="HDOD"/>
    <property type="match status" value="1"/>
</dbReference>
<keyword evidence="3" id="KW-1185">Reference proteome</keyword>
<sequence>MQKALDPAVAEQLLKNIVIPPRPAILAELDREQRREEPDFDRISQLISSDLTLSAAVLKTINSPLMKLPQKISSVNHALQLLGLNNVCNIVQGLSLGHIMPKKPGAQLEQFWESSNRIAMISAYLAGGIHGISEDEAHTFGMFHNCGQPLMAARYGNYPESMRKGERMSREEFIALEISRHNTSHNVVGYLLARAWLLPEPMTLAILNHHDYAIFDHPEDGDWHHVCTLIAIASLSEHIFKMYVKQFEHVEWRLIEPKLLNHLALELEEFEDMVDAVHDMLINDSN</sequence>
<proteinExistence type="predicted"/>
<gene>
    <name evidence="2" type="ORF">INR99_10050</name>
</gene>
<dbReference type="Gene3D" id="1.10.3210.10">
    <property type="entry name" value="Hypothetical protein af1432"/>
    <property type="match status" value="1"/>
</dbReference>
<dbReference type="EMBL" id="JADFUA010000005">
    <property type="protein sequence ID" value="MBE9609695.1"/>
    <property type="molecule type" value="Genomic_DNA"/>
</dbReference>
<dbReference type="Proteomes" id="UP000604481">
    <property type="component" value="Unassembled WGS sequence"/>
</dbReference>
<dbReference type="AlphaFoldDB" id="A0A8J7G0G0"/>
<reference evidence="2 3" key="1">
    <citation type="submission" date="2020-10" db="EMBL/GenBank/DDBJ databases">
        <title>The genome sequence of Chitinilyticum litopenaei 4Y14.</title>
        <authorList>
            <person name="Liu Y."/>
        </authorList>
    </citation>
    <scope>NUCLEOTIDE SEQUENCE [LARGE SCALE GENOMIC DNA]</scope>
    <source>
        <strain evidence="2 3">4Y14</strain>
    </source>
</reference>
<dbReference type="PANTHER" id="PTHR33525">
    <property type="match status" value="1"/>
</dbReference>
<evidence type="ECO:0000313" key="2">
    <source>
        <dbReference type="EMBL" id="MBE9609695.1"/>
    </source>
</evidence>
<dbReference type="RefSeq" id="WP_194116220.1">
    <property type="nucleotide sequence ID" value="NZ_JADFUA010000005.1"/>
</dbReference>